<keyword evidence="1" id="KW-1133">Transmembrane helix</keyword>
<proteinExistence type="predicted"/>
<evidence type="ECO:0000313" key="3">
    <source>
        <dbReference type="Proteomes" id="UP001322785"/>
    </source>
</evidence>
<evidence type="ECO:0000256" key="1">
    <source>
        <dbReference type="SAM" id="Phobius"/>
    </source>
</evidence>
<dbReference type="RefSeq" id="WP_193445549.1">
    <property type="nucleotide sequence ID" value="NZ_BSOQ01000025.1"/>
</dbReference>
<dbReference type="EMBL" id="CP140635">
    <property type="protein sequence ID" value="WQN37717.1"/>
    <property type="molecule type" value="Genomic_DNA"/>
</dbReference>
<keyword evidence="1" id="KW-0472">Membrane</keyword>
<feature type="transmembrane region" description="Helical" evidence="1">
    <location>
        <begin position="9"/>
        <end position="28"/>
    </location>
</feature>
<feature type="transmembrane region" description="Helical" evidence="1">
    <location>
        <begin position="40"/>
        <end position="61"/>
    </location>
</feature>
<accession>A0ABZ0ZDK6</accession>
<protein>
    <recommendedName>
        <fullName evidence="4">LemA family protein</fullName>
    </recommendedName>
</protein>
<keyword evidence="1" id="KW-0812">Transmembrane</keyword>
<evidence type="ECO:0000313" key="2">
    <source>
        <dbReference type="EMBL" id="WQN37717.1"/>
    </source>
</evidence>
<evidence type="ECO:0008006" key="4">
    <source>
        <dbReference type="Google" id="ProtNLM"/>
    </source>
</evidence>
<sequence length="229" mass="25358">MPPKRSRFAIYLIAVAVLVVILAISIVVGRSLSTPCSGDLPAWVQAVGAIAAIVAGFAVAADQQRSQQVAAIEEKNEFTRAAHMLAHAALQTVSERLDTALTPKHTRKGYALQGDRTTEMVTAVSQLDTARIPSEILPYFIRLRSHVFAINSRISEIYDSESRLSGTEYDKKRSLRHERLESSVKVFDAALVLFHQMQDEIANRFPVKRLEITVGPSLQAFDRTRSLQS</sequence>
<reference evidence="2 3" key="1">
    <citation type="submission" date="2023-12" db="EMBL/GenBank/DDBJ databases">
        <authorList>
            <person name="Menendez E."/>
            <person name="Kaur S."/>
            <person name="Flores-Felix J.D."/>
            <person name="diCenzo G.C."/>
            <person name="Peix A."/>
            <person name="Velazquez E."/>
        </authorList>
    </citation>
    <scope>NUCLEOTIDE SEQUENCE [LARGE SCALE GENOMIC DNA]</scope>
    <source>
        <strain evidence="2 3">CIP 108029</strain>
    </source>
</reference>
<gene>
    <name evidence="2" type="ORF">U5G49_002853</name>
</gene>
<keyword evidence="3" id="KW-1185">Reference proteome</keyword>
<dbReference type="Proteomes" id="UP001322785">
    <property type="component" value="Chromosome"/>
</dbReference>
<name>A0ABZ0ZDK6_9HYPH</name>
<organism evidence="2 3">
    <name type="scientific">Rhizobium indigoferae</name>
    <dbReference type="NCBI Taxonomy" id="158891"/>
    <lineage>
        <taxon>Bacteria</taxon>
        <taxon>Pseudomonadati</taxon>
        <taxon>Pseudomonadota</taxon>
        <taxon>Alphaproteobacteria</taxon>
        <taxon>Hyphomicrobiales</taxon>
        <taxon>Rhizobiaceae</taxon>
        <taxon>Rhizobium/Agrobacterium group</taxon>
        <taxon>Rhizobium</taxon>
    </lineage>
</organism>